<proteinExistence type="predicted"/>
<keyword evidence="3" id="KW-1185">Reference proteome</keyword>
<evidence type="ECO:0000256" key="1">
    <source>
        <dbReference type="SAM" id="MobiDB-lite"/>
    </source>
</evidence>
<feature type="compositionally biased region" description="Low complexity" evidence="1">
    <location>
        <begin position="182"/>
        <end position="200"/>
    </location>
</feature>
<dbReference type="EMBL" id="JARKIB010000204">
    <property type="protein sequence ID" value="KAJ7724200.1"/>
    <property type="molecule type" value="Genomic_DNA"/>
</dbReference>
<sequence length="257" mass="28383">MAKHTGMVYPSRPLSADNDGAFACSLPLHTHPAFKTVDAHETDGRSRWLFLKHPTNSAAFTDLSSLKIYLADLHDPAFRFEDHDDPEKVEKHKHIIDLAHAHYKFCITHHGHHTTPVQTENSIQLVPERNLHRLVFHDPSGLDPRLKFPREQYRIGKLFPCDYYADAARGISSYAPSDARSASSSSCASHAPTASSSAASTEGPWFLLSDGQICRNADEAEQALRDAVDGPPLKIRLVDTLADAQNLRKARESTGGG</sequence>
<comment type="caution">
    <text evidence="2">The sequence shown here is derived from an EMBL/GenBank/DDBJ whole genome shotgun (WGS) entry which is preliminary data.</text>
</comment>
<feature type="region of interest" description="Disordered" evidence="1">
    <location>
        <begin position="182"/>
        <end position="201"/>
    </location>
</feature>
<reference evidence="2" key="1">
    <citation type="submission" date="2023-03" db="EMBL/GenBank/DDBJ databases">
        <title>Massive genome expansion in bonnet fungi (Mycena s.s.) driven by repeated elements and novel gene families across ecological guilds.</title>
        <authorList>
            <consortium name="Lawrence Berkeley National Laboratory"/>
            <person name="Harder C.B."/>
            <person name="Miyauchi S."/>
            <person name="Viragh M."/>
            <person name="Kuo A."/>
            <person name="Thoen E."/>
            <person name="Andreopoulos B."/>
            <person name="Lu D."/>
            <person name="Skrede I."/>
            <person name="Drula E."/>
            <person name="Henrissat B."/>
            <person name="Morin E."/>
            <person name="Kohler A."/>
            <person name="Barry K."/>
            <person name="LaButti K."/>
            <person name="Morin E."/>
            <person name="Salamov A."/>
            <person name="Lipzen A."/>
            <person name="Mereny Z."/>
            <person name="Hegedus B."/>
            <person name="Baldrian P."/>
            <person name="Stursova M."/>
            <person name="Weitz H."/>
            <person name="Taylor A."/>
            <person name="Grigoriev I.V."/>
            <person name="Nagy L.G."/>
            <person name="Martin F."/>
            <person name="Kauserud H."/>
        </authorList>
    </citation>
    <scope>NUCLEOTIDE SEQUENCE</scope>
    <source>
        <strain evidence="2">CBHHK182m</strain>
    </source>
</reference>
<name>A0AAD7MMG8_9AGAR</name>
<evidence type="ECO:0000313" key="3">
    <source>
        <dbReference type="Proteomes" id="UP001215598"/>
    </source>
</evidence>
<accession>A0AAD7MMG8</accession>
<evidence type="ECO:0000313" key="2">
    <source>
        <dbReference type="EMBL" id="KAJ7724200.1"/>
    </source>
</evidence>
<dbReference type="Proteomes" id="UP001215598">
    <property type="component" value="Unassembled WGS sequence"/>
</dbReference>
<dbReference type="AlphaFoldDB" id="A0AAD7MMG8"/>
<organism evidence="2 3">
    <name type="scientific">Mycena metata</name>
    <dbReference type="NCBI Taxonomy" id="1033252"/>
    <lineage>
        <taxon>Eukaryota</taxon>
        <taxon>Fungi</taxon>
        <taxon>Dikarya</taxon>
        <taxon>Basidiomycota</taxon>
        <taxon>Agaricomycotina</taxon>
        <taxon>Agaricomycetes</taxon>
        <taxon>Agaricomycetidae</taxon>
        <taxon>Agaricales</taxon>
        <taxon>Marasmiineae</taxon>
        <taxon>Mycenaceae</taxon>
        <taxon>Mycena</taxon>
    </lineage>
</organism>
<protein>
    <submittedName>
        <fullName evidence="2">Uncharacterized protein</fullName>
    </submittedName>
</protein>
<gene>
    <name evidence="2" type="ORF">B0H16DRAFT_1736801</name>
</gene>